<evidence type="ECO:0000313" key="2">
    <source>
        <dbReference type="EMBL" id="GAA4519463.1"/>
    </source>
</evidence>
<keyword evidence="3" id="KW-1185">Reference proteome</keyword>
<dbReference type="Pfam" id="PF01068">
    <property type="entry name" value="DNA_ligase_A_M"/>
    <property type="match status" value="1"/>
</dbReference>
<dbReference type="InterPro" id="IPR012310">
    <property type="entry name" value="DNA_ligase_ATP-dep_cent"/>
</dbReference>
<dbReference type="Gene3D" id="3.30.1490.70">
    <property type="match status" value="1"/>
</dbReference>
<name>A0ABP8R6W0_9ACTN</name>
<reference evidence="3" key="1">
    <citation type="journal article" date="2019" name="Int. J. Syst. Evol. Microbiol.">
        <title>The Global Catalogue of Microorganisms (GCM) 10K type strain sequencing project: providing services to taxonomists for standard genome sequencing and annotation.</title>
        <authorList>
            <consortium name="The Broad Institute Genomics Platform"/>
            <consortium name="The Broad Institute Genome Sequencing Center for Infectious Disease"/>
            <person name="Wu L."/>
            <person name="Ma J."/>
        </authorList>
    </citation>
    <scope>NUCLEOTIDE SEQUENCE [LARGE SCALE GENOMIC DNA]</scope>
    <source>
        <strain evidence="3">JCM 17933</strain>
    </source>
</reference>
<accession>A0ABP8R6W0</accession>
<dbReference type="Proteomes" id="UP001500503">
    <property type="component" value="Unassembled WGS sequence"/>
</dbReference>
<dbReference type="EMBL" id="BAABHF010000062">
    <property type="protein sequence ID" value="GAA4519463.1"/>
    <property type="molecule type" value="Genomic_DNA"/>
</dbReference>
<feature type="domain" description="ATP-dependent DNA ligase family profile" evidence="1">
    <location>
        <begin position="19"/>
        <end position="60"/>
    </location>
</feature>
<evidence type="ECO:0000313" key="3">
    <source>
        <dbReference type="Proteomes" id="UP001500503"/>
    </source>
</evidence>
<sequence>MGELPGLIAPMMAVLRHGLPENDDAFGFELKWDGVRSTAYVADGAVRLMSRNAKDMSATLVARW</sequence>
<dbReference type="Gene3D" id="3.30.470.30">
    <property type="entry name" value="DNA ligase/mRNA capping enzyme"/>
    <property type="match status" value="1"/>
</dbReference>
<organism evidence="2 3">
    <name type="scientific">Actinoallomurus oryzae</name>
    <dbReference type="NCBI Taxonomy" id="502180"/>
    <lineage>
        <taxon>Bacteria</taxon>
        <taxon>Bacillati</taxon>
        <taxon>Actinomycetota</taxon>
        <taxon>Actinomycetes</taxon>
        <taxon>Streptosporangiales</taxon>
        <taxon>Thermomonosporaceae</taxon>
        <taxon>Actinoallomurus</taxon>
    </lineage>
</organism>
<evidence type="ECO:0000259" key="1">
    <source>
        <dbReference type="Pfam" id="PF01068"/>
    </source>
</evidence>
<comment type="caution">
    <text evidence="2">The sequence shown here is derived from an EMBL/GenBank/DDBJ whole genome shotgun (WGS) entry which is preliminary data.</text>
</comment>
<proteinExistence type="predicted"/>
<gene>
    <name evidence="2" type="ORF">GCM10023191_095040</name>
</gene>
<protein>
    <recommendedName>
        <fullName evidence="1">ATP-dependent DNA ligase family profile domain-containing protein</fullName>
    </recommendedName>
</protein>
<dbReference type="SUPFAM" id="SSF56091">
    <property type="entry name" value="DNA ligase/mRNA capping enzyme, catalytic domain"/>
    <property type="match status" value="1"/>
</dbReference>